<dbReference type="Proteomes" id="UP000775877">
    <property type="component" value="Unassembled WGS sequence"/>
</dbReference>
<feature type="compositionally biased region" description="Basic and acidic residues" evidence="1">
    <location>
        <begin position="69"/>
        <end position="78"/>
    </location>
</feature>
<proteinExistence type="predicted"/>
<reference evidence="2" key="1">
    <citation type="submission" date="2020-04" db="EMBL/GenBank/DDBJ databases">
        <authorList>
            <person name="Zhang T."/>
        </authorList>
    </citation>
    <scope>NUCLEOTIDE SEQUENCE</scope>
    <source>
        <strain evidence="2">HKST-UBA13</strain>
    </source>
</reference>
<accession>A0A955L1N7</accession>
<gene>
    <name evidence="2" type="ORF">KC678_02425</name>
</gene>
<evidence type="ECO:0000313" key="3">
    <source>
        <dbReference type="Proteomes" id="UP000775877"/>
    </source>
</evidence>
<dbReference type="EMBL" id="JAGQLJ010000047">
    <property type="protein sequence ID" value="MCA9381095.1"/>
    <property type="molecule type" value="Genomic_DNA"/>
</dbReference>
<feature type="compositionally biased region" description="Basic and acidic residues" evidence="1">
    <location>
        <begin position="50"/>
        <end position="61"/>
    </location>
</feature>
<sequence>MNKYLKKSLQFGVGIFHVAKDAAEDAIKTLKDEDVFNKEKSKEVVRETVKSTQEQAHKLAESVKNAASSEKKESKSADLDVVEEEVEDTINKVEEELKA</sequence>
<evidence type="ECO:0000313" key="2">
    <source>
        <dbReference type="EMBL" id="MCA9381095.1"/>
    </source>
</evidence>
<dbReference type="AlphaFoldDB" id="A0A955L1N7"/>
<evidence type="ECO:0000256" key="1">
    <source>
        <dbReference type="SAM" id="MobiDB-lite"/>
    </source>
</evidence>
<name>A0A955L1N7_9BACT</name>
<reference evidence="2" key="2">
    <citation type="journal article" date="2021" name="Microbiome">
        <title>Successional dynamics and alternative stable states in a saline activated sludge microbial community over 9 years.</title>
        <authorList>
            <person name="Wang Y."/>
            <person name="Ye J."/>
            <person name="Ju F."/>
            <person name="Liu L."/>
            <person name="Boyd J.A."/>
            <person name="Deng Y."/>
            <person name="Parks D.H."/>
            <person name="Jiang X."/>
            <person name="Yin X."/>
            <person name="Woodcroft B.J."/>
            <person name="Tyson G.W."/>
            <person name="Hugenholtz P."/>
            <person name="Polz M.F."/>
            <person name="Zhang T."/>
        </authorList>
    </citation>
    <scope>NUCLEOTIDE SEQUENCE</scope>
    <source>
        <strain evidence="2">HKST-UBA13</strain>
    </source>
</reference>
<protein>
    <submittedName>
        <fullName evidence="2">Uncharacterized protein</fullName>
    </submittedName>
</protein>
<comment type="caution">
    <text evidence="2">The sequence shown here is derived from an EMBL/GenBank/DDBJ whole genome shotgun (WGS) entry which is preliminary data.</text>
</comment>
<feature type="region of interest" description="Disordered" evidence="1">
    <location>
        <begin position="50"/>
        <end position="82"/>
    </location>
</feature>
<organism evidence="2 3">
    <name type="scientific">Candidatus Dojkabacteria bacterium</name>
    <dbReference type="NCBI Taxonomy" id="2099670"/>
    <lineage>
        <taxon>Bacteria</taxon>
        <taxon>Candidatus Dojkabacteria</taxon>
    </lineage>
</organism>